<name>A0A7C3KC86_9CYAN</name>
<gene>
    <name evidence="7" type="ORF">ENR64_01105</name>
</gene>
<keyword evidence="6" id="KW-0902">Two-component regulatory system</keyword>
<dbReference type="InterPro" id="IPR000014">
    <property type="entry name" value="PAS"/>
</dbReference>
<comment type="caution">
    <text evidence="7">The sequence shown here is derived from an EMBL/GenBank/DDBJ whole genome shotgun (WGS) entry which is preliminary data.</text>
</comment>
<keyword evidence="4" id="KW-0418">Kinase</keyword>
<dbReference type="InterPro" id="IPR035965">
    <property type="entry name" value="PAS-like_dom_sf"/>
</dbReference>
<evidence type="ECO:0000256" key="3">
    <source>
        <dbReference type="ARBA" id="ARBA00022741"/>
    </source>
</evidence>
<keyword evidence="2" id="KW-0808">Transferase</keyword>
<keyword evidence="3" id="KW-0547">Nucleotide-binding</keyword>
<dbReference type="SUPFAM" id="SSF55785">
    <property type="entry name" value="PYP-like sensor domain (PAS domain)"/>
    <property type="match status" value="1"/>
</dbReference>
<accession>A0A7C3KC86</accession>
<sequence>MESHSKQTTFIVEFPIIPLRESNEAERLIREQEQFLRNIYEGVEHLICVVDVTEEGKFIEVAFNPAADRATGLVNSQITGKSSIEVFRNAIDAINEKNISSKETSNEFEPEISICTELVASERVIIRFIDNGTGVSEKVAKRLYDPFFTTKPVGKRT</sequence>
<dbReference type="PANTHER" id="PTHR43065:SF10">
    <property type="entry name" value="PEROXIDE STRESS-ACTIVATED HISTIDINE KINASE MAK3"/>
    <property type="match status" value="1"/>
</dbReference>
<dbReference type="SUPFAM" id="SSF55874">
    <property type="entry name" value="ATPase domain of HSP90 chaperone/DNA topoisomerase II/histidine kinase"/>
    <property type="match status" value="1"/>
</dbReference>
<dbReference type="Gene3D" id="3.30.565.10">
    <property type="entry name" value="Histidine kinase-like ATPase, C-terminal domain"/>
    <property type="match status" value="1"/>
</dbReference>
<evidence type="ECO:0000313" key="7">
    <source>
        <dbReference type="EMBL" id="HFM96365.1"/>
    </source>
</evidence>
<evidence type="ECO:0000256" key="1">
    <source>
        <dbReference type="ARBA" id="ARBA00022553"/>
    </source>
</evidence>
<keyword evidence="1" id="KW-0597">Phosphoprotein</keyword>
<reference evidence="7" key="1">
    <citation type="journal article" date="2020" name="mSystems">
        <title>Genome- and Community-Level Interaction Insights into Carbon Utilization and Element Cycling Functions of Hydrothermarchaeota in Hydrothermal Sediment.</title>
        <authorList>
            <person name="Zhou Z."/>
            <person name="Liu Y."/>
            <person name="Xu W."/>
            <person name="Pan J."/>
            <person name="Luo Z.H."/>
            <person name="Li M."/>
        </authorList>
    </citation>
    <scope>NUCLEOTIDE SEQUENCE [LARGE SCALE GENOMIC DNA]</scope>
    <source>
        <strain evidence="7">SpSt-418</strain>
    </source>
</reference>
<dbReference type="InterPro" id="IPR036890">
    <property type="entry name" value="HATPase_C_sf"/>
</dbReference>
<dbReference type="PANTHER" id="PTHR43065">
    <property type="entry name" value="SENSOR HISTIDINE KINASE"/>
    <property type="match status" value="1"/>
</dbReference>
<evidence type="ECO:0000256" key="2">
    <source>
        <dbReference type="ARBA" id="ARBA00022679"/>
    </source>
</evidence>
<protein>
    <submittedName>
        <fullName evidence="7">PAS domain S-box protein</fullName>
    </submittedName>
</protein>
<dbReference type="GO" id="GO:0000160">
    <property type="term" value="P:phosphorelay signal transduction system"/>
    <property type="evidence" value="ECO:0007669"/>
    <property type="project" value="UniProtKB-KW"/>
</dbReference>
<dbReference type="NCBIfam" id="TIGR00229">
    <property type="entry name" value="sensory_box"/>
    <property type="match status" value="1"/>
</dbReference>
<keyword evidence="5" id="KW-0067">ATP-binding</keyword>
<evidence type="ECO:0000256" key="5">
    <source>
        <dbReference type="ARBA" id="ARBA00022840"/>
    </source>
</evidence>
<evidence type="ECO:0000256" key="6">
    <source>
        <dbReference type="ARBA" id="ARBA00023012"/>
    </source>
</evidence>
<organism evidence="7">
    <name type="scientific">Oscillatoriales cyanobacterium SpSt-418</name>
    <dbReference type="NCBI Taxonomy" id="2282169"/>
    <lineage>
        <taxon>Bacteria</taxon>
        <taxon>Bacillati</taxon>
        <taxon>Cyanobacteriota</taxon>
        <taxon>Cyanophyceae</taxon>
        <taxon>Oscillatoriophycideae</taxon>
        <taxon>Oscillatoriales</taxon>
    </lineage>
</organism>
<dbReference type="GO" id="GO:0005524">
    <property type="term" value="F:ATP binding"/>
    <property type="evidence" value="ECO:0007669"/>
    <property type="project" value="UniProtKB-KW"/>
</dbReference>
<dbReference type="GO" id="GO:0016301">
    <property type="term" value="F:kinase activity"/>
    <property type="evidence" value="ECO:0007669"/>
    <property type="project" value="UniProtKB-KW"/>
</dbReference>
<dbReference type="EMBL" id="DSRU01000018">
    <property type="protein sequence ID" value="HFM96365.1"/>
    <property type="molecule type" value="Genomic_DNA"/>
</dbReference>
<evidence type="ECO:0000256" key="4">
    <source>
        <dbReference type="ARBA" id="ARBA00022777"/>
    </source>
</evidence>
<proteinExistence type="predicted"/>
<dbReference type="AlphaFoldDB" id="A0A7C3KC86"/>